<proteinExistence type="predicted"/>
<organism evidence="1 2">
    <name type="scientific">Colletotrichum gloeosporioides (strain Cg-14)</name>
    <name type="common">Anthracnose fungus</name>
    <name type="synonym">Glomerella cingulata</name>
    <dbReference type="NCBI Taxonomy" id="1237896"/>
    <lineage>
        <taxon>Eukaryota</taxon>
        <taxon>Fungi</taxon>
        <taxon>Dikarya</taxon>
        <taxon>Ascomycota</taxon>
        <taxon>Pezizomycotina</taxon>
        <taxon>Sordariomycetes</taxon>
        <taxon>Hypocreomycetidae</taxon>
        <taxon>Glomerellales</taxon>
        <taxon>Glomerellaceae</taxon>
        <taxon>Colletotrichum</taxon>
        <taxon>Colletotrichum gloeosporioides species complex</taxon>
    </lineage>
</organism>
<dbReference type="HOGENOM" id="CLU_3434116_0_0_1"/>
<dbReference type="Proteomes" id="UP000015530">
    <property type="component" value="Unassembled WGS sequence"/>
</dbReference>
<accession>T0MEN8</accession>
<name>T0MEN8_COLGC</name>
<gene>
    <name evidence="1" type="ORF">CGLO_00019</name>
</gene>
<sequence length="15" mass="1753">MPDLKYNSNREEIGS</sequence>
<evidence type="ECO:0000313" key="2">
    <source>
        <dbReference type="Proteomes" id="UP000015530"/>
    </source>
</evidence>
<evidence type="ECO:0000313" key="1">
    <source>
        <dbReference type="EMBL" id="EQB59555.1"/>
    </source>
</evidence>
<dbReference type="EMBL" id="AMYD01000010">
    <property type="protein sequence ID" value="EQB59555.1"/>
    <property type="molecule type" value="Genomic_DNA"/>
</dbReference>
<comment type="caution">
    <text evidence="1">The sequence shown here is derived from an EMBL/GenBank/DDBJ whole genome shotgun (WGS) entry which is preliminary data.</text>
</comment>
<protein>
    <submittedName>
        <fullName evidence="1">Uncharacterized protein</fullName>
    </submittedName>
</protein>
<reference evidence="2" key="1">
    <citation type="journal article" date="2013" name="Mol. Plant Microbe Interact.">
        <title>Global aspects of pacC regulation of pathogenicity genes in Colletotrichum gloeosporioides as revealed by transcriptome analysis.</title>
        <authorList>
            <person name="Alkan N."/>
            <person name="Meng X."/>
            <person name="Friedlander G."/>
            <person name="Reuveni E."/>
            <person name="Sukno S."/>
            <person name="Sherman A."/>
            <person name="Thon M."/>
            <person name="Fluhr R."/>
            <person name="Prusky D."/>
        </authorList>
    </citation>
    <scope>NUCLEOTIDE SEQUENCE [LARGE SCALE GENOMIC DNA]</scope>
    <source>
        <strain evidence="2">Cg-14</strain>
    </source>
</reference>